<proteinExistence type="predicted"/>
<dbReference type="EMBL" id="LR798196">
    <property type="protein sequence ID" value="CAB5145174.1"/>
    <property type="molecule type" value="Genomic_DNA"/>
</dbReference>
<sequence length="102" mass="11314">MTANCLTCKSLGRVYDEPRYACIQFHPCVNGDKYAAREAVKMWESHGAATEAQSRIFDTNCDLLLAAERERCAAICESLAVTDDSDCNITRRECAEAIRACT</sequence>
<name>A0A6J7W1M1_9CAUD</name>
<evidence type="ECO:0000313" key="1">
    <source>
        <dbReference type="EMBL" id="CAB5145174.1"/>
    </source>
</evidence>
<organism evidence="1">
    <name type="scientific">uncultured Caudovirales phage</name>
    <dbReference type="NCBI Taxonomy" id="2100421"/>
    <lineage>
        <taxon>Viruses</taxon>
        <taxon>Duplodnaviria</taxon>
        <taxon>Heunggongvirae</taxon>
        <taxon>Uroviricota</taxon>
        <taxon>Caudoviricetes</taxon>
        <taxon>Peduoviridae</taxon>
        <taxon>Maltschvirus</taxon>
        <taxon>Maltschvirus maltsch</taxon>
    </lineage>
</organism>
<reference evidence="1" key="1">
    <citation type="submission" date="2020-05" db="EMBL/GenBank/DDBJ databases">
        <authorList>
            <person name="Chiriac C."/>
            <person name="Salcher M."/>
            <person name="Ghai R."/>
            <person name="Kavagutti S V."/>
        </authorList>
    </citation>
    <scope>NUCLEOTIDE SEQUENCE</scope>
</reference>
<accession>A0A6J7W1M1</accession>
<protein>
    <submittedName>
        <fullName evidence="1">Uncharacterized protein</fullName>
    </submittedName>
</protein>
<gene>
    <name evidence="1" type="ORF">UFOVP147_54</name>
</gene>